<dbReference type="SMART" id="SM00066">
    <property type="entry name" value="GAL4"/>
    <property type="match status" value="1"/>
</dbReference>
<dbReference type="GO" id="GO:0008270">
    <property type="term" value="F:zinc ion binding"/>
    <property type="evidence" value="ECO:0007669"/>
    <property type="project" value="InterPro"/>
</dbReference>
<name>A0A6A5UKA9_9PLEO</name>
<dbReference type="PROSITE" id="PS50048">
    <property type="entry name" value="ZN2_CY6_FUNGAL_2"/>
    <property type="match status" value="1"/>
</dbReference>
<dbReference type="GO" id="GO:0001228">
    <property type="term" value="F:DNA-binding transcription activator activity, RNA polymerase II-specific"/>
    <property type="evidence" value="ECO:0007669"/>
    <property type="project" value="TreeGrafter"/>
</dbReference>
<dbReference type="Gene3D" id="4.10.240.10">
    <property type="entry name" value="Zn(2)-C6 fungal-type DNA-binding domain"/>
    <property type="match status" value="1"/>
</dbReference>
<evidence type="ECO:0000313" key="4">
    <source>
        <dbReference type="Proteomes" id="UP000800036"/>
    </source>
</evidence>
<evidence type="ECO:0000256" key="1">
    <source>
        <dbReference type="ARBA" id="ARBA00023242"/>
    </source>
</evidence>
<dbReference type="PANTHER" id="PTHR47784:SF5">
    <property type="entry name" value="STEROL UPTAKE CONTROL PROTEIN 2"/>
    <property type="match status" value="1"/>
</dbReference>
<dbReference type="PROSITE" id="PS00463">
    <property type="entry name" value="ZN2_CY6_FUNGAL_1"/>
    <property type="match status" value="1"/>
</dbReference>
<dbReference type="EMBL" id="ML976758">
    <property type="protein sequence ID" value="KAF1965653.1"/>
    <property type="molecule type" value="Genomic_DNA"/>
</dbReference>
<dbReference type="PANTHER" id="PTHR47784">
    <property type="entry name" value="STEROL UPTAKE CONTROL PROTEIN 2"/>
    <property type="match status" value="1"/>
</dbReference>
<feature type="domain" description="Zn(2)-C6 fungal-type" evidence="2">
    <location>
        <begin position="20"/>
        <end position="50"/>
    </location>
</feature>
<dbReference type="InterPro" id="IPR053157">
    <property type="entry name" value="Sterol_Uptake_Regulator"/>
</dbReference>
<reference evidence="3" key="1">
    <citation type="journal article" date="2020" name="Stud. Mycol.">
        <title>101 Dothideomycetes genomes: a test case for predicting lifestyles and emergence of pathogens.</title>
        <authorList>
            <person name="Haridas S."/>
            <person name="Albert R."/>
            <person name="Binder M."/>
            <person name="Bloem J."/>
            <person name="Labutti K."/>
            <person name="Salamov A."/>
            <person name="Andreopoulos B."/>
            <person name="Baker S."/>
            <person name="Barry K."/>
            <person name="Bills G."/>
            <person name="Bluhm B."/>
            <person name="Cannon C."/>
            <person name="Castanera R."/>
            <person name="Culley D."/>
            <person name="Daum C."/>
            <person name="Ezra D."/>
            <person name="Gonzalez J."/>
            <person name="Henrissat B."/>
            <person name="Kuo A."/>
            <person name="Liang C."/>
            <person name="Lipzen A."/>
            <person name="Lutzoni F."/>
            <person name="Magnuson J."/>
            <person name="Mondo S."/>
            <person name="Nolan M."/>
            <person name="Ohm R."/>
            <person name="Pangilinan J."/>
            <person name="Park H.-J."/>
            <person name="Ramirez L."/>
            <person name="Alfaro M."/>
            <person name="Sun H."/>
            <person name="Tritt A."/>
            <person name="Yoshinaga Y."/>
            <person name="Zwiers L.-H."/>
            <person name="Turgeon B."/>
            <person name="Goodwin S."/>
            <person name="Spatafora J."/>
            <person name="Crous P."/>
            <person name="Grigoriev I."/>
        </authorList>
    </citation>
    <scope>NUCLEOTIDE SEQUENCE</scope>
    <source>
        <strain evidence="3">CBS 107.79</strain>
    </source>
</reference>
<dbReference type="AlphaFoldDB" id="A0A6A5UKA9"/>
<accession>A0A6A5UKA9</accession>
<organism evidence="3 4">
    <name type="scientific">Bimuria novae-zelandiae CBS 107.79</name>
    <dbReference type="NCBI Taxonomy" id="1447943"/>
    <lineage>
        <taxon>Eukaryota</taxon>
        <taxon>Fungi</taxon>
        <taxon>Dikarya</taxon>
        <taxon>Ascomycota</taxon>
        <taxon>Pezizomycotina</taxon>
        <taxon>Dothideomycetes</taxon>
        <taxon>Pleosporomycetidae</taxon>
        <taxon>Pleosporales</taxon>
        <taxon>Massarineae</taxon>
        <taxon>Didymosphaeriaceae</taxon>
        <taxon>Bimuria</taxon>
    </lineage>
</organism>
<dbReference type="Proteomes" id="UP000800036">
    <property type="component" value="Unassembled WGS sequence"/>
</dbReference>
<dbReference type="InterPro" id="IPR036864">
    <property type="entry name" value="Zn2-C6_fun-type_DNA-bd_sf"/>
</dbReference>
<dbReference type="SUPFAM" id="SSF57701">
    <property type="entry name" value="Zn2/Cys6 DNA-binding domain"/>
    <property type="match status" value="1"/>
</dbReference>
<dbReference type="CDD" id="cd00067">
    <property type="entry name" value="GAL4"/>
    <property type="match status" value="1"/>
</dbReference>
<evidence type="ECO:0000313" key="3">
    <source>
        <dbReference type="EMBL" id="KAF1965653.1"/>
    </source>
</evidence>
<dbReference type="Pfam" id="PF00172">
    <property type="entry name" value="Zn_clus"/>
    <property type="match status" value="1"/>
</dbReference>
<protein>
    <recommendedName>
        <fullName evidence="2">Zn(2)-C6 fungal-type domain-containing protein</fullName>
    </recommendedName>
</protein>
<proteinExistence type="predicted"/>
<dbReference type="OrthoDB" id="3546279at2759"/>
<keyword evidence="4" id="KW-1185">Reference proteome</keyword>
<dbReference type="PRINTS" id="PR00755">
    <property type="entry name" value="AFLATOXINBRP"/>
</dbReference>
<keyword evidence="1" id="KW-0539">Nucleus</keyword>
<gene>
    <name evidence="3" type="ORF">BU23DRAFT_560905</name>
</gene>
<dbReference type="InterPro" id="IPR001138">
    <property type="entry name" value="Zn2Cys6_DnaBD"/>
</dbReference>
<sequence length="153" mass="17416">MPRRSAGFVAKRPHKKSRGGCFTCKTKKVKCDEGHPSCAYCSLRKLECTYPVDRQREQSAPPDKSLIFEDEIIDFDFNESLDAPLWIVPAVLTSSGQLNATDLKYLHHYKNNVWSAMSLQKTAQVDFIIRDWVPQTCISSEHMLYSILSISAM</sequence>
<evidence type="ECO:0000259" key="2">
    <source>
        <dbReference type="PROSITE" id="PS50048"/>
    </source>
</evidence>